<feature type="transmembrane region" description="Helical" evidence="1">
    <location>
        <begin position="20"/>
        <end position="42"/>
    </location>
</feature>
<comment type="caution">
    <text evidence="3">The sequence shown here is derived from an EMBL/GenBank/DDBJ whole genome shotgun (WGS) entry which is preliminary data.</text>
</comment>
<dbReference type="Pfam" id="PF02517">
    <property type="entry name" value="Rce1-like"/>
    <property type="match status" value="1"/>
</dbReference>
<dbReference type="Proteomes" id="UP000032076">
    <property type="component" value="Unassembled WGS sequence"/>
</dbReference>
<keyword evidence="1" id="KW-0812">Transmembrane</keyword>
<dbReference type="AlphaFoldDB" id="A0ABD4A2J1"/>
<reference evidence="3 4" key="1">
    <citation type="submission" date="2015-01" db="EMBL/GenBank/DDBJ databases">
        <title>Draft Genome Sequences of Four Bacillus thermoamylovorans Strains, Isolated From Food Products.</title>
        <authorList>
            <person name="Krawcyk A.O."/>
            <person name="Berendsen E.M."/>
            <person name="Eijlander R.T."/>
            <person name="de Jong A."/>
            <person name="Wells-Bennik M."/>
            <person name="Kuipers O.P."/>
        </authorList>
    </citation>
    <scope>NUCLEOTIDE SEQUENCE [LARGE SCALE GENOMIC DNA]</scope>
    <source>
        <strain evidence="3 4">B4167</strain>
    </source>
</reference>
<feature type="transmembrane region" description="Helical" evidence="1">
    <location>
        <begin position="212"/>
        <end position="233"/>
    </location>
</feature>
<dbReference type="InterPro" id="IPR052710">
    <property type="entry name" value="CAAX_protease"/>
</dbReference>
<dbReference type="GO" id="GO:0080120">
    <property type="term" value="P:CAAX-box protein maturation"/>
    <property type="evidence" value="ECO:0007669"/>
    <property type="project" value="UniProtKB-ARBA"/>
</dbReference>
<gene>
    <name evidence="3" type="ORF">B4167_0161</name>
</gene>
<evidence type="ECO:0000313" key="3">
    <source>
        <dbReference type="EMBL" id="KIO70744.1"/>
    </source>
</evidence>
<proteinExistence type="predicted"/>
<feature type="transmembrane region" description="Helical" evidence="1">
    <location>
        <begin position="169"/>
        <end position="186"/>
    </location>
</feature>
<feature type="domain" description="CAAX prenyl protease 2/Lysostaphin resistance protein A-like" evidence="2">
    <location>
        <begin position="139"/>
        <end position="224"/>
    </location>
</feature>
<evidence type="ECO:0000256" key="1">
    <source>
        <dbReference type="SAM" id="Phobius"/>
    </source>
</evidence>
<dbReference type="InterPro" id="IPR003675">
    <property type="entry name" value="Rce1/LyrA-like_dom"/>
</dbReference>
<dbReference type="PANTHER" id="PTHR36435">
    <property type="entry name" value="SLR1288 PROTEIN"/>
    <property type="match status" value="1"/>
</dbReference>
<evidence type="ECO:0000313" key="4">
    <source>
        <dbReference type="Proteomes" id="UP000032076"/>
    </source>
</evidence>
<accession>A0ABD4A2J1</accession>
<dbReference type="KEGG" id="bthv:CQJ30_03280"/>
<keyword evidence="1" id="KW-0472">Membrane</keyword>
<sequence>MQFFDKIASEVNFLKREYKLIILTYVAMQLFLNIGASILYGIFQSFGFAGNKYWLLSVSIWTVFSFFVTLLITLYYLKDEITVRNRNLRSIPFVLGWSVYGVLLALIAQRIAIMIETLLGVDVGSENTENILNLINVAPIMIFVTSIIGPILEEIIFRKIIFGSLYKKTNFFLAALISSILFSAAHMEFEHLLLYCAIGFTFSYLYVKTDRIIIPILAHTLMNTYVVMSQFFLQMQQI</sequence>
<evidence type="ECO:0000259" key="2">
    <source>
        <dbReference type="Pfam" id="PF02517"/>
    </source>
</evidence>
<organism evidence="3 4">
    <name type="scientific">Caldibacillus thermoamylovorans</name>
    <dbReference type="NCBI Taxonomy" id="35841"/>
    <lineage>
        <taxon>Bacteria</taxon>
        <taxon>Bacillati</taxon>
        <taxon>Bacillota</taxon>
        <taxon>Bacilli</taxon>
        <taxon>Bacillales</taxon>
        <taxon>Bacillaceae</taxon>
        <taxon>Caldibacillus</taxon>
    </lineage>
</organism>
<feature type="transmembrane region" description="Helical" evidence="1">
    <location>
        <begin position="54"/>
        <end position="77"/>
    </location>
</feature>
<name>A0ABD4A2J1_9BACI</name>
<dbReference type="PANTHER" id="PTHR36435:SF6">
    <property type="entry name" value="ABORTIVE INFECTION PROTEIN"/>
    <property type="match status" value="1"/>
</dbReference>
<dbReference type="EMBL" id="JXLU01000138">
    <property type="protein sequence ID" value="KIO70744.1"/>
    <property type="molecule type" value="Genomic_DNA"/>
</dbReference>
<dbReference type="GO" id="GO:0004175">
    <property type="term" value="F:endopeptidase activity"/>
    <property type="evidence" value="ECO:0007669"/>
    <property type="project" value="UniProtKB-ARBA"/>
</dbReference>
<protein>
    <recommendedName>
        <fullName evidence="2">CAAX prenyl protease 2/Lysostaphin resistance protein A-like domain-containing protein</fullName>
    </recommendedName>
</protein>
<keyword evidence="1" id="KW-1133">Transmembrane helix</keyword>
<feature type="transmembrane region" description="Helical" evidence="1">
    <location>
        <begin position="131"/>
        <end position="157"/>
    </location>
</feature>
<feature type="transmembrane region" description="Helical" evidence="1">
    <location>
        <begin position="89"/>
        <end position="111"/>
    </location>
</feature>